<dbReference type="RefSeq" id="WP_189241702.1">
    <property type="nucleotide sequence ID" value="NZ_BMQP01000003.1"/>
</dbReference>
<keyword evidence="2" id="KW-1133">Transmembrane helix</keyword>
<feature type="transmembrane region" description="Helical" evidence="2">
    <location>
        <begin position="235"/>
        <end position="255"/>
    </location>
</feature>
<protein>
    <submittedName>
        <fullName evidence="3">Uncharacterized protein</fullName>
    </submittedName>
</protein>
<sequence>MPNRSALLWWIVAILLAALPHVMINSAVPHVGICAFPGGEASFTGPAPAIMGLVFFALAALLPLLLIGLAAAARRPGPHRHTVPAGVGAGTACATAVAYGYSSALVIADCPADSLSTGAVMLFYGCVGGCVALADRAGRPDALGGALQEPPAEWSRRRALPAAAVVAAALPSLVNVATGGVAWIDVGALPAPYRGFLTGTGLEAAGITADRLIGLGLMAVVVAAAVGGGRRARRAAVSVLVTVSVIGVLFTEPLLGAMAPDVEQPPVSADALRLQEEFSMGFLEGSIRLMPSMGAAVSPAWFSLAYGIAAVLVLLHARRAPDRPPRSGTRPGRGAGRSWKPAWKPATRRS</sequence>
<evidence type="ECO:0000313" key="3">
    <source>
        <dbReference type="EMBL" id="GIH83021.1"/>
    </source>
</evidence>
<feature type="region of interest" description="Disordered" evidence="1">
    <location>
        <begin position="321"/>
        <end position="350"/>
    </location>
</feature>
<feature type="transmembrane region" description="Helical" evidence="2">
    <location>
        <begin position="85"/>
        <end position="108"/>
    </location>
</feature>
<keyword evidence="4" id="KW-1185">Reference proteome</keyword>
<feature type="transmembrane region" description="Helical" evidence="2">
    <location>
        <begin position="204"/>
        <end position="228"/>
    </location>
</feature>
<dbReference type="EMBL" id="BOOI01000011">
    <property type="protein sequence ID" value="GIH83021.1"/>
    <property type="molecule type" value="Genomic_DNA"/>
</dbReference>
<feature type="transmembrane region" description="Helical" evidence="2">
    <location>
        <begin position="162"/>
        <end position="184"/>
    </location>
</feature>
<accession>A0A8J3RU17</accession>
<organism evidence="3 4">
    <name type="scientific">Planobispora rosea</name>
    <dbReference type="NCBI Taxonomy" id="35762"/>
    <lineage>
        <taxon>Bacteria</taxon>
        <taxon>Bacillati</taxon>
        <taxon>Actinomycetota</taxon>
        <taxon>Actinomycetes</taxon>
        <taxon>Streptosporangiales</taxon>
        <taxon>Streptosporangiaceae</taxon>
        <taxon>Planobispora</taxon>
    </lineage>
</organism>
<evidence type="ECO:0000256" key="1">
    <source>
        <dbReference type="SAM" id="MobiDB-lite"/>
    </source>
</evidence>
<evidence type="ECO:0000256" key="2">
    <source>
        <dbReference type="SAM" id="Phobius"/>
    </source>
</evidence>
<feature type="transmembrane region" description="Helical" evidence="2">
    <location>
        <begin position="114"/>
        <end position="134"/>
    </location>
</feature>
<feature type="transmembrane region" description="Helical" evidence="2">
    <location>
        <begin position="50"/>
        <end position="73"/>
    </location>
</feature>
<keyword evidence="2" id="KW-0472">Membrane</keyword>
<proteinExistence type="predicted"/>
<reference evidence="3" key="1">
    <citation type="submission" date="2021-01" db="EMBL/GenBank/DDBJ databases">
        <title>Whole genome shotgun sequence of Planobispora rosea NBRC 15558.</title>
        <authorList>
            <person name="Komaki H."/>
            <person name="Tamura T."/>
        </authorList>
    </citation>
    <scope>NUCLEOTIDE SEQUENCE</scope>
    <source>
        <strain evidence="3">NBRC 15558</strain>
    </source>
</reference>
<comment type="caution">
    <text evidence="3">The sequence shown here is derived from an EMBL/GenBank/DDBJ whole genome shotgun (WGS) entry which is preliminary data.</text>
</comment>
<evidence type="ECO:0000313" key="4">
    <source>
        <dbReference type="Proteomes" id="UP000655044"/>
    </source>
</evidence>
<keyword evidence="2" id="KW-0812">Transmembrane</keyword>
<feature type="transmembrane region" description="Helical" evidence="2">
    <location>
        <begin position="300"/>
        <end position="317"/>
    </location>
</feature>
<name>A0A8J3RU17_PLARO</name>
<gene>
    <name evidence="3" type="ORF">Pro02_14290</name>
</gene>
<dbReference type="Proteomes" id="UP000655044">
    <property type="component" value="Unassembled WGS sequence"/>
</dbReference>
<dbReference type="AlphaFoldDB" id="A0A8J3RU17"/>